<dbReference type="SMR" id="A0A4P7NQP7"/>
<evidence type="ECO:0000256" key="6">
    <source>
        <dbReference type="ARBA" id="ARBA00031181"/>
    </source>
</evidence>
<feature type="domain" description="Enoyl-CoA hydratase/isomerase" evidence="7">
    <location>
        <begin position="68"/>
        <end position="406"/>
    </location>
</feature>
<dbReference type="NCBIfam" id="NF004127">
    <property type="entry name" value="PRK05617.1"/>
    <property type="match status" value="1"/>
</dbReference>
<accession>A0A4P7NQP7</accession>
<dbReference type="CDD" id="cd06558">
    <property type="entry name" value="crotonase-like"/>
    <property type="match status" value="1"/>
</dbReference>
<dbReference type="OMA" id="EVFTMEY"/>
<organism evidence="8 9">
    <name type="scientific">Pyricularia oryzae</name>
    <name type="common">Rice blast fungus</name>
    <name type="synonym">Magnaporthe oryzae</name>
    <dbReference type="NCBI Taxonomy" id="318829"/>
    <lineage>
        <taxon>Eukaryota</taxon>
        <taxon>Fungi</taxon>
        <taxon>Dikarya</taxon>
        <taxon>Ascomycota</taxon>
        <taxon>Pezizomycotina</taxon>
        <taxon>Sordariomycetes</taxon>
        <taxon>Sordariomycetidae</taxon>
        <taxon>Magnaporthales</taxon>
        <taxon>Pyriculariaceae</taxon>
        <taxon>Pyricularia</taxon>
    </lineage>
</organism>
<evidence type="ECO:0000256" key="4">
    <source>
        <dbReference type="ARBA" id="ARBA00022801"/>
    </source>
</evidence>
<evidence type="ECO:0000256" key="2">
    <source>
        <dbReference type="ARBA" id="ARBA00004173"/>
    </source>
</evidence>
<sequence>MSSRVLLGRAAWAAPSASHAFSRVGITMPLRAKILSAKPEYRAQMSTVKAQYAEDEQDVLFSSLYGLRTIELNRPKKLNSLNLSMIKKITPRLLEWEKSDMANVIVMKGAGDKAFCAGGDVAALAEANVKGKQGVQQSAAYFAEEYALDHLIATYQTPYIAFMDGITMGGGVGLSAHAPMRIATERTVFAMPETNIGFFPDVGASFFLPRLDGAIGTYLGLTGETLSGANVFYTGIATHYMHSTTLPLLESRLAELRFNDYDSMQERLAHITTAIEEYTTGLPHDQPILLAGELRQAIDRCFSHDSVAKIVAALQNEAESGPVREWAQKTLDTLHSRSPISLHVSLRQLRIAQKWGIRETFEKEHQLAAKFMASPDFNEGVTARLISKPKRNPNYNPAKIGDVDTESETFKNFFRPAKDLQPIKFLNKRDFNEYPFTDFGLPRERQVRELVQTEDLSQREVISKFVALSKARLGVKEVVEEIVYRKTVAGAHGRATWVN</sequence>
<dbReference type="EC" id="3.1.2.4" evidence="3"/>
<keyword evidence="5" id="KW-0496">Mitochondrion</keyword>
<proteinExistence type="predicted"/>
<dbReference type="AlphaFoldDB" id="A0A4P7NQP7"/>
<evidence type="ECO:0000313" key="9">
    <source>
        <dbReference type="Proteomes" id="UP000294847"/>
    </source>
</evidence>
<evidence type="ECO:0000256" key="3">
    <source>
        <dbReference type="ARBA" id="ARBA00011915"/>
    </source>
</evidence>
<dbReference type="GO" id="GO:0003860">
    <property type="term" value="F:3-hydroxyisobutyryl-CoA hydrolase activity"/>
    <property type="evidence" value="ECO:0007669"/>
    <property type="project" value="UniProtKB-EC"/>
</dbReference>
<evidence type="ECO:0000256" key="1">
    <source>
        <dbReference type="ARBA" id="ARBA00001709"/>
    </source>
</evidence>
<evidence type="ECO:0000313" key="8">
    <source>
        <dbReference type="EMBL" id="QBZ64724.1"/>
    </source>
</evidence>
<dbReference type="Proteomes" id="UP000294847">
    <property type="component" value="Chromosome 6"/>
</dbReference>
<dbReference type="PANTHER" id="PTHR43176">
    <property type="entry name" value="3-HYDROXYISOBUTYRYL-COA HYDROLASE-RELATED"/>
    <property type="match status" value="1"/>
</dbReference>
<protein>
    <recommendedName>
        <fullName evidence="3">3-hydroxyisobutyryl-CoA hydrolase</fullName>
        <ecNumber evidence="3">3.1.2.4</ecNumber>
    </recommendedName>
    <alternativeName>
        <fullName evidence="6">3-hydroxyisobutyryl-coenzyme A hydrolase</fullName>
    </alternativeName>
</protein>
<dbReference type="GO" id="GO:0006574">
    <property type="term" value="P:L-valine catabolic process"/>
    <property type="evidence" value="ECO:0007669"/>
    <property type="project" value="TreeGrafter"/>
</dbReference>
<dbReference type="FunFam" id="3.90.226.10:FF:000026">
    <property type="entry name" value="3-hydroxyisobutyryl-CoA hydrolase, mitochondrial"/>
    <property type="match status" value="1"/>
</dbReference>
<dbReference type="EMBL" id="CP034209">
    <property type="protein sequence ID" value="QBZ64724.1"/>
    <property type="molecule type" value="Genomic_DNA"/>
</dbReference>
<dbReference type="PANTHER" id="PTHR43176:SF3">
    <property type="entry name" value="3-HYDROXYISOBUTYRYL-COA HYDROLASE, MITOCHONDRIAL"/>
    <property type="match status" value="1"/>
</dbReference>
<reference evidence="8 9" key="1">
    <citation type="journal article" date="2019" name="Mol. Biol. Evol.">
        <title>Blast fungal genomes show frequent chromosomal changes, gene gains and losses, and effector gene turnover.</title>
        <authorList>
            <person name="Gomez Luciano L.B."/>
            <person name="Jason Tsai I."/>
            <person name="Chuma I."/>
            <person name="Tosa Y."/>
            <person name="Chen Y.H."/>
            <person name="Li J.Y."/>
            <person name="Li M.Y."/>
            <person name="Jade Lu M.Y."/>
            <person name="Nakayashiki H."/>
            <person name="Li W.H."/>
        </authorList>
    </citation>
    <scope>NUCLEOTIDE SEQUENCE [LARGE SCALE GENOMIC DNA]</scope>
    <source>
        <strain evidence="8">MZ5-1-6</strain>
    </source>
</reference>
<dbReference type="Gene3D" id="3.90.226.10">
    <property type="entry name" value="2-enoyl-CoA Hydratase, Chain A, domain 1"/>
    <property type="match status" value="1"/>
</dbReference>
<keyword evidence="4" id="KW-0378">Hydrolase</keyword>
<dbReference type="InterPro" id="IPR029045">
    <property type="entry name" value="ClpP/crotonase-like_dom_sf"/>
</dbReference>
<comment type="catalytic activity">
    <reaction evidence="1">
        <text>3-hydroxy-2-methylpropanoyl-CoA + H2O = 3-hydroxy-2-methylpropanoate + CoA + H(+)</text>
        <dbReference type="Rhea" id="RHEA:20888"/>
        <dbReference type="ChEBI" id="CHEBI:11805"/>
        <dbReference type="ChEBI" id="CHEBI:15377"/>
        <dbReference type="ChEBI" id="CHEBI:15378"/>
        <dbReference type="ChEBI" id="CHEBI:57287"/>
        <dbReference type="ChEBI" id="CHEBI:57340"/>
        <dbReference type="EC" id="3.1.2.4"/>
    </reaction>
</comment>
<gene>
    <name evidence="8" type="ORF">PoMZ_06423</name>
</gene>
<name>A0A4P7NQP7_PYROR</name>
<dbReference type="InterPro" id="IPR045004">
    <property type="entry name" value="ECH_dom"/>
</dbReference>
<dbReference type="SUPFAM" id="SSF52096">
    <property type="entry name" value="ClpP/crotonase"/>
    <property type="match status" value="1"/>
</dbReference>
<evidence type="ECO:0000256" key="5">
    <source>
        <dbReference type="ARBA" id="ARBA00023128"/>
    </source>
</evidence>
<comment type="subcellular location">
    <subcellularLocation>
        <location evidence="2">Mitochondrion</location>
    </subcellularLocation>
</comment>
<dbReference type="Pfam" id="PF16113">
    <property type="entry name" value="ECH_2"/>
    <property type="match status" value="1"/>
</dbReference>
<dbReference type="GO" id="GO:0005739">
    <property type="term" value="C:mitochondrion"/>
    <property type="evidence" value="ECO:0007669"/>
    <property type="project" value="UniProtKB-SubCell"/>
</dbReference>
<dbReference type="InterPro" id="IPR032259">
    <property type="entry name" value="HIBYL-CoA-H"/>
</dbReference>
<evidence type="ECO:0000259" key="7">
    <source>
        <dbReference type="Pfam" id="PF16113"/>
    </source>
</evidence>